<feature type="domain" description="Pyridoxamine kinase/Phosphomethylpyrimidine kinase" evidence="3">
    <location>
        <begin position="14"/>
        <end position="253"/>
    </location>
</feature>
<dbReference type="InterPro" id="IPR004399">
    <property type="entry name" value="HMP/HMP-P_kinase_dom"/>
</dbReference>
<dbReference type="PANTHER" id="PTHR20858:SF17">
    <property type="entry name" value="HYDROXYMETHYLPYRIMIDINE_PHOSPHOMETHYLPYRIMIDINE KINASE THI20-RELATED"/>
    <property type="match status" value="1"/>
</dbReference>
<dbReference type="Gene3D" id="3.40.1190.20">
    <property type="match status" value="1"/>
</dbReference>
<organism evidence="4 5">
    <name type="scientific">Kushneria aurantia</name>
    <dbReference type="NCBI Taxonomy" id="504092"/>
    <lineage>
        <taxon>Bacteria</taxon>
        <taxon>Pseudomonadati</taxon>
        <taxon>Pseudomonadota</taxon>
        <taxon>Gammaproteobacteria</taxon>
        <taxon>Oceanospirillales</taxon>
        <taxon>Halomonadaceae</taxon>
        <taxon>Kushneria</taxon>
    </lineage>
</organism>
<evidence type="ECO:0000313" key="4">
    <source>
        <dbReference type="EMBL" id="MFC0267096.1"/>
    </source>
</evidence>
<accession>A0ABV6G113</accession>
<keyword evidence="5" id="KW-1185">Reference proteome</keyword>
<reference evidence="4 5" key="1">
    <citation type="submission" date="2024-09" db="EMBL/GenBank/DDBJ databases">
        <authorList>
            <person name="Sun Q."/>
            <person name="Mori K."/>
        </authorList>
    </citation>
    <scope>NUCLEOTIDE SEQUENCE [LARGE SCALE GENOMIC DNA]</scope>
    <source>
        <strain evidence="4 5">CCM 7415</strain>
    </source>
</reference>
<dbReference type="SUPFAM" id="SSF53613">
    <property type="entry name" value="Ribokinase-like"/>
    <property type="match status" value="1"/>
</dbReference>
<comment type="pathway">
    <text evidence="1">Cofactor biosynthesis; thiamine diphosphate biosynthesis.</text>
</comment>
<sequence length="273" mass="28681">MRQLPNVLVLSGHDPTGGAGMIADVESIRALGGWPLTVPTALTRQTTRDVVAVEPRPAEEIEATAQVVIDDCPIAAIKVGLIADDASLAAVVALCRAHPELPIVVDPVLKASGGRELSNHALLKAFVRHLLPQATLLTPNLAELARLSQGVGDVLQQAQRLLDAGAEAILVTGTDTPGEAPGEQVTHRLFTSSGAIHEWHWPRLAGEFHGSGCTLAAAIAVQLAKGDELTAACATAQRFSWQALSQALNQGSAQALPDRLWHCAGMNSDRGER</sequence>
<proteinExistence type="predicted"/>
<dbReference type="InterPro" id="IPR013749">
    <property type="entry name" value="PM/HMP-P_kinase-1"/>
</dbReference>
<evidence type="ECO:0000256" key="2">
    <source>
        <dbReference type="ARBA" id="ARBA00012135"/>
    </source>
</evidence>
<dbReference type="CDD" id="cd01169">
    <property type="entry name" value="HMPP_kinase"/>
    <property type="match status" value="1"/>
</dbReference>
<keyword evidence="4" id="KW-0418">Kinase</keyword>
<dbReference type="GO" id="GO:0016301">
    <property type="term" value="F:kinase activity"/>
    <property type="evidence" value="ECO:0007669"/>
    <property type="project" value="UniProtKB-KW"/>
</dbReference>
<evidence type="ECO:0000256" key="1">
    <source>
        <dbReference type="ARBA" id="ARBA00004948"/>
    </source>
</evidence>
<name>A0ABV6G113_9GAMM</name>
<dbReference type="Proteomes" id="UP001589814">
    <property type="component" value="Unassembled WGS sequence"/>
</dbReference>
<dbReference type="EC" id="2.7.1.49" evidence="2"/>
<protein>
    <recommendedName>
        <fullName evidence="2">hydroxymethylpyrimidine kinase</fullName>
        <ecNumber evidence="2">2.7.1.49</ecNumber>
    </recommendedName>
</protein>
<dbReference type="EMBL" id="JBHLVX010000013">
    <property type="protein sequence ID" value="MFC0267096.1"/>
    <property type="molecule type" value="Genomic_DNA"/>
</dbReference>
<evidence type="ECO:0000259" key="3">
    <source>
        <dbReference type="Pfam" id="PF08543"/>
    </source>
</evidence>
<dbReference type="RefSeq" id="WP_019949936.1">
    <property type="nucleotide sequence ID" value="NZ_JBHLVX010000013.1"/>
</dbReference>
<dbReference type="Pfam" id="PF08543">
    <property type="entry name" value="Phos_pyr_kin"/>
    <property type="match status" value="1"/>
</dbReference>
<dbReference type="InterPro" id="IPR029056">
    <property type="entry name" value="Ribokinase-like"/>
</dbReference>
<comment type="caution">
    <text evidence="4">The sequence shown here is derived from an EMBL/GenBank/DDBJ whole genome shotgun (WGS) entry which is preliminary data.</text>
</comment>
<gene>
    <name evidence="4" type="ORF">ACFFHW_03610</name>
</gene>
<evidence type="ECO:0000313" key="5">
    <source>
        <dbReference type="Proteomes" id="UP001589814"/>
    </source>
</evidence>
<keyword evidence="4" id="KW-0808">Transferase</keyword>
<dbReference type="PANTHER" id="PTHR20858">
    <property type="entry name" value="PHOSPHOMETHYLPYRIMIDINE KINASE"/>
    <property type="match status" value="1"/>
</dbReference>